<organism evidence="2 3">
    <name type="scientific">Glutamicibacter arilaitensis</name>
    <dbReference type="NCBI Taxonomy" id="256701"/>
    <lineage>
        <taxon>Bacteria</taxon>
        <taxon>Bacillati</taxon>
        <taxon>Actinomycetota</taxon>
        <taxon>Actinomycetes</taxon>
        <taxon>Micrococcales</taxon>
        <taxon>Micrococcaceae</taxon>
        <taxon>Glutamicibacter</taxon>
    </lineage>
</organism>
<dbReference type="Proteomes" id="UP000297638">
    <property type="component" value="Unassembled WGS sequence"/>
</dbReference>
<dbReference type="RefSeq" id="WP_134779892.1">
    <property type="nucleotide sequence ID" value="NZ_SPDS01000001.1"/>
</dbReference>
<gene>
    <name evidence="2" type="ORF">EXY26_07320</name>
</gene>
<accession>A0A4Y8TXB4</accession>
<proteinExistence type="predicted"/>
<feature type="region of interest" description="Disordered" evidence="1">
    <location>
        <begin position="58"/>
        <end position="101"/>
    </location>
</feature>
<dbReference type="EMBL" id="SPDS01000001">
    <property type="protein sequence ID" value="TFH56825.1"/>
    <property type="molecule type" value="Genomic_DNA"/>
</dbReference>
<protein>
    <submittedName>
        <fullName evidence="2">Uncharacterized protein</fullName>
    </submittedName>
</protein>
<comment type="caution">
    <text evidence="2">The sequence shown here is derived from an EMBL/GenBank/DDBJ whole genome shotgun (WGS) entry which is preliminary data.</text>
</comment>
<evidence type="ECO:0000313" key="3">
    <source>
        <dbReference type="Proteomes" id="UP000297638"/>
    </source>
</evidence>
<feature type="compositionally biased region" description="Polar residues" evidence="1">
    <location>
        <begin position="61"/>
        <end position="88"/>
    </location>
</feature>
<evidence type="ECO:0000256" key="1">
    <source>
        <dbReference type="SAM" id="MobiDB-lite"/>
    </source>
</evidence>
<evidence type="ECO:0000313" key="2">
    <source>
        <dbReference type="EMBL" id="TFH56825.1"/>
    </source>
</evidence>
<reference evidence="2 3" key="1">
    <citation type="submission" date="2019-03" db="EMBL/GenBank/DDBJ databases">
        <title>Glutamicibacter sp. LJH19 genome.</title>
        <authorList>
            <person name="Sinai Borker S."/>
            <person name="Kumar R."/>
        </authorList>
    </citation>
    <scope>NUCLEOTIDE SEQUENCE [LARGE SCALE GENOMIC DNA]</scope>
    <source>
        <strain evidence="2 3">LJH19</strain>
    </source>
</reference>
<dbReference type="AlphaFoldDB" id="A0A4Y8TXB4"/>
<name>A0A4Y8TXB4_9MICC</name>
<sequence>MSRRPYIGKIWEHAWTDDRTGEQTPGIKLGGASGIAAHLTKDEAYSLANDIVDAADKLPEATTSPQERQETPCGQSPLYTSQTLTNASGEPEQTLPASIAD</sequence>